<dbReference type="CDD" id="cd06267">
    <property type="entry name" value="PBP1_LacI_sugar_binding-like"/>
    <property type="match status" value="1"/>
</dbReference>
<organism evidence="5 6">
    <name type="scientific">Thorsellia anophelis DSM 18579</name>
    <dbReference type="NCBI Taxonomy" id="1123402"/>
    <lineage>
        <taxon>Bacteria</taxon>
        <taxon>Pseudomonadati</taxon>
        <taxon>Pseudomonadota</taxon>
        <taxon>Gammaproteobacteria</taxon>
        <taxon>Enterobacterales</taxon>
        <taxon>Thorselliaceae</taxon>
        <taxon>Thorsellia</taxon>
    </lineage>
</organism>
<dbReference type="EMBL" id="FOHV01000036">
    <property type="protein sequence ID" value="SET53427.1"/>
    <property type="molecule type" value="Genomic_DNA"/>
</dbReference>
<dbReference type="OrthoDB" id="5681588at2"/>
<keyword evidence="1" id="KW-0805">Transcription regulation</keyword>
<dbReference type="InterPro" id="IPR025997">
    <property type="entry name" value="SBP_2_dom"/>
</dbReference>
<dbReference type="GO" id="GO:0003700">
    <property type="term" value="F:DNA-binding transcription factor activity"/>
    <property type="evidence" value="ECO:0007669"/>
    <property type="project" value="TreeGrafter"/>
</dbReference>
<dbReference type="RefSeq" id="WP_093322070.1">
    <property type="nucleotide sequence ID" value="NZ_FOHV01000036.1"/>
</dbReference>
<dbReference type="SUPFAM" id="SSF53822">
    <property type="entry name" value="Periplasmic binding protein-like I"/>
    <property type="match status" value="1"/>
</dbReference>
<dbReference type="Gene3D" id="3.40.50.2300">
    <property type="match status" value="2"/>
</dbReference>
<dbReference type="Gene3D" id="1.10.260.40">
    <property type="entry name" value="lambda repressor-like DNA-binding domains"/>
    <property type="match status" value="1"/>
</dbReference>
<keyword evidence="2" id="KW-0238">DNA-binding</keyword>
<dbReference type="GO" id="GO:0055085">
    <property type="term" value="P:transmembrane transport"/>
    <property type="evidence" value="ECO:0007669"/>
    <property type="project" value="UniProtKB-ARBA"/>
</dbReference>
<dbReference type="CDD" id="cd01392">
    <property type="entry name" value="HTH_LacI"/>
    <property type="match status" value="1"/>
</dbReference>
<dbReference type="PANTHER" id="PTHR30146:SF109">
    <property type="entry name" value="HTH-TYPE TRANSCRIPTIONAL REGULATOR GALS"/>
    <property type="match status" value="1"/>
</dbReference>
<keyword evidence="3" id="KW-0804">Transcription</keyword>
<dbReference type="STRING" id="1123402.SAMN02583745_02655"/>
<protein>
    <submittedName>
        <fullName evidence="5">LacI family transcriptional regulator</fullName>
    </submittedName>
</protein>
<name>A0A1I0F5W5_9GAMM</name>
<dbReference type="SMART" id="SM00354">
    <property type="entry name" value="HTH_LACI"/>
    <property type="match status" value="1"/>
</dbReference>
<reference evidence="6" key="1">
    <citation type="submission" date="2016-10" db="EMBL/GenBank/DDBJ databases">
        <authorList>
            <person name="Varghese N."/>
            <person name="Submissions S."/>
        </authorList>
    </citation>
    <scope>NUCLEOTIDE SEQUENCE [LARGE SCALE GENOMIC DNA]</scope>
    <source>
        <strain evidence="6">DSM 18579</strain>
    </source>
</reference>
<gene>
    <name evidence="5" type="ORF">SAMN02583745_02655</name>
</gene>
<evidence type="ECO:0000256" key="3">
    <source>
        <dbReference type="ARBA" id="ARBA00023163"/>
    </source>
</evidence>
<dbReference type="Pfam" id="PF00356">
    <property type="entry name" value="LacI"/>
    <property type="match status" value="1"/>
</dbReference>
<sequence>MTKKRITLADIAKKTNLSSITISRAFSYPDKVNPETLEIVLKAAAELNYIPNRAARSLKSHQSKIIGIVNPNMSNPFFGQITREMVMKCQEQGYDVLMFDSYELAEFETKAIQNLIEFSVDGIILSTISSDVDYQPTYFDSLKNSDIPVVLLDREIEGDHAGVYIDNLDSAYQIGQYIAKRHAKTQRIDIIGASAISMVSNNRIAGFRAALYDYDIAVHHADFEMQLAYEKAKSLLDEDSYNRVFVGLNNQITLGIIKAIIENGLKPQIDVVVYSIDDVPYSDVFGINIPCMTHNLSEMAFQAVNMIIRLINGEQLNDSKVIIRGILNTPKSGLV</sequence>
<dbReference type="InterPro" id="IPR028082">
    <property type="entry name" value="Peripla_BP_I"/>
</dbReference>
<evidence type="ECO:0000313" key="6">
    <source>
        <dbReference type="Proteomes" id="UP000242642"/>
    </source>
</evidence>
<accession>A0A1I0F5W5</accession>
<dbReference type="Proteomes" id="UP000242642">
    <property type="component" value="Unassembled WGS sequence"/>
</dbReference>
<dbReference type="InterPro" id="IPR000843">
    <property type="entry name" value="HTH_LacI"/>
</dbReference>
<dbReference type="SUPFAM" id="SSF47413">
    <property type="entry name" value="lambda repressor-like DNA-binding domains"/>
    <property type="match status" value="1"/>
</dbReference>
<dbReference type="PANTHER" id="PTHR30146">
    <property type="entry name" value="LACI-RELATED TRANSCRIPTIONAL REPRESSOR"/>
    <property type="match status" value="1"/>
</dbReference>
<proteinExistence type="predicted"/>
<keyword evidence="6" id="KW-1185">Reference proteome</keyword>
<evidence type="ECO:0000313" key="5">
    <source>
        <dbReference type="EMBL" id="SET53427.1"/>
    </source>
</evidence>
<dbReference type="AlphaFoldDB" id="A0A1I0F5W5"/>
<dbReference type="Pfam" id="PF13407">
    <property type="entry name" value="Peripla_BP_4"/>
    <property type="match status" value="1"/>
</dbReference>
<dbReference type="PROSITE" id="PS50932">
    <property type="entry name" value="HTH_LACI_2"/>
    <property type="match status" value="1"/>
</dbReference>
<evidence type="ECO:0000256" key="1">
    <source>
        <dbReference type="ARBA" id="ARBA00023015"/>
    </source>
</evidence>
<dbReference type="GO" id="GO:0000976">
    <property type="term" value="F:transcription cis-regulatory region binding"/>
    <property type="evidence" value="ECO:0007669"/>
    <property type="project" value="TreeGrafter"/>
</dbReference>
<feature type="domain" description="HTH lacI-type" evidence="4">
    <location>
        <begin position="6"/>
        <end position="60"/>
    </location>
</feature>
<dbReference type="InterPro" id="IPR010982">
    <property type="entry name" value="Lambda_DNA-bd_dom_sf"/>
</dbReference>
<evidence type="ECO:0000259" key="4">
    <source>
        <dbReference type="PROSITE" id="PS50932"/>
    </source>
</evidence>
<evidence type="ECO:0000256" key="2">
    <source>
        <dbReference type="ARBA" id="ARBA00023125"/>
    </source>
</evidence>